<dbReference type="Pfam" id="PF00328">
    <property type="entry name" value="His_Phos_2"/>
    <property type="match status" value="1"/>
</dbReference>
<dbReference type="PANTHER" id="PTHR11567:SF211">
    <property type="entry name" value="PROSTATIC ACID PHOSPHATASE"/>
    <property type="match status" value="1"/>
</dbReference>
<dbReference type="Gene3D" id="3.40.50.1240">
    <property type="entry name" value="Phosphoglycerate mutase-like"/>
    <property type="match status" value="1"/>
</dbReference>
<keyword evidence="5" id="KW-0378">Hydrolase</keyword>
<dbReference type="EC" id="3.1.3.2" evidence="3"/>
<dbReference type="GO" id="GO:0003993">
    <property type="term" value="F:acid phosphatase activity"/>
    <property type="evidence" value="ECO:0007669"/>
    <property type="project" value="UniProtKB-EC"/>
</dbReference>
<dbReference type="PANTHER" id="PTHR11567">
    <property type="entry name" value="ACID PHOSPHATASE-RELATED"/>
    <property type="match status" value="1"/>
</dbReference>
<gene>
    <name evidence="9" type="ORF">QLX08_005321</name>
</gene>
<evidence type="ECO:0000256" key="6">
    <source>
        <dbReference type="ARBA" id="ARBA00023157"/>
    </source>
</evidence>
<feature type="signal peptide" evidence="8">
    <location>
        <begin position="1"/>
        <end position="23"/>
    </location>
</feature>
<evidence type="ECO:0000256" key="8">
    <source>
        <dbReference type="SAM" id="SignalP"/>
    </source>
</evidence>
<dbReference type="CDD" id="cd07061">
    <property type="entry name" value="HP_HAP_like"/>
    <property type="match status" value="1"/>
</dbReference>
<dbReference type="AlphaFoldDB" id="A0AAW1A1S1"/>
<dbReference type="InterPro" id="IPR000560">
    <property type="entry name" value="His_Pase_clade-2"/>
</dbReference>
<keyword evidence="10" id="KW-1185">Reference proteome</keyword>
<evidence type="ECO:0000256" key="7">
    <source>
        <dbReference type="ARBA" id="ARBA00023180"/>
    </source>
</evidence>
<evidence type="ECO:0000256" key="2">
    <source>
        <dbReference type="ARBA" id="ARBA00005375"/>
    </source>
</evidence>
<dbReference type="InterPro" id="IPR050645">
    <property type="entry name" value="Histidine_acid_phosphatase"/>
</dbReference>
<protein>
    <recommendedName>
        <fullName evidence="3">acid phosphatase</fullName>
        <ecNumber evidence="3">3.1.3.2</ecNumber>
    </recommendedName>
</protein>
<evidence type="ECO:0000256" key="1">
    <source>
        <dbReference type="ARBA" id="ARBA00000032"/>
    </source>
</evidence>
<reference evidence="9 10" key="1">
    <citation type="submission" date="2024-05" db="EMBL/GenBank/DDBJ databases">
        <title>The nuclear and mitochondrial genome assemblies of Tetragonisca angustula (Apidae: Meliponini), a tiny yet remarkable pollinator in the Neotropics.</title>
        <authorList>
            <person name="Ferrari R."/>
            <person name="Ricardo P.C."/>
            <person name="Dias F.C."/>
            <person name="Araujo N.S."/>
            <person name="Soares D.O."/>
            <person name="Zhou Q.-S."/>
            <person name="Zhu C.-D."/>
            <person name="Coutinho L."/>
            <person name="Airas M.C."/>
            <person name="Batista T.M."/>
        </authorList>
    </citation>
    <scope>NUCLEOTIDE SEQUENCE [LARGE SCALE GENOMIC DNA]</scope>
    <source>
        <strain evidence="9">ASF017062</strain>
        <tissue evidence="9">Abdomen</tissue>
    </source>
</reference>
<organism evidence="9 10">
    <name type="scientific">Tetragonisca angustula</name>
    <dbReference type="NCBI Taxonomy" id="166442"/>
    <lineage>
        <taxon>Eukaryota</taxon>
        <taxon>Metazoa</taxon>
        <taxon>Ecdysozoa</taxon>
        <taxon>Arthropoda</taxon>
        <taxon>Hexapoda</taxon>
        <taxon>Insecta</taxon>
        <taxon>Pterygota</taxon>
        <taxon>Neoptera</taxon>
        <taxon>Endopterygota</taxon>
        <taxon>Hymenoptera</taxon>
        <taxon>Apocrita</taxon>
        <taxon>Aculeata</taxon>
        <taxon>Apoidea</taxon>
        <taxon>Anthophila</taxon>
        <taxon>Apidae</taxon>
        <taxon>Tetragonisca</taxon>
    </lineage>
</organism>
<comment type="catalytic activity">
    <reaction evidence="1">
        <text>a phosphate monoester + H2O = an alcohol + phosphate</text>
        <dbReference type="Rhea" id="RHEA:15017"/>
        <dbReference type="ChEBI" id="CHEBI:15377"/>
        <dbReference type="ChEBI" id="CHEBI:30879"/>
        <dbReference type="ChEBI" id="CHEBI:43474"/>
        <dbReference type="ChEBI" id="CHEBI:67140"/>
        <dbReference type="EC" id="3.1.3.2"/>
    </reaction>
</comment>
<evidence type="ECO:0000313" key="9">
    <source>
        <dbReference type="EMBL" id="KAK9302833.1"/>
    </source>
</evidence>
<keyword evidence="4 8" id="KW-0732">Signal</keyword>
<dbReference type="SUPFAM" id="SSF53254">
    <property type="entry name" value="Phosphoglycerate mutase-like"/>
    <property type="match status" value="1"/>
</dbReference>
<dbReference type="InterPro" id="IPR029033">
    <property type="entry name" value="His_PPase_superfam"/>
</dbReference>
<comment type="caution">
    <text evidence="9">The sequence shown here is derived from an EMBL/GenBank/DDBJ whole genome shotgun (WGS) entry which is preliminary data.</text>
</comment>
<evidence type="ECO:0000256" key="5">
    <source>
        <dbReference type="ARBA" id="ARBA00022801"/>
    </source>
</evidence>
<evidence type="ECO:0000256" key="4">
    <source>
        <dbReference type="ARBA" id="ARBA00022729"/>
    </source>
</evidence>
<name>A0AAW1A1S1_9HYME</name>
<accession>A0AAW1A1S1</accession>
<sequence length="407" mass="47222">MIRVQVYINVFLFLNLFLHSTKADELELVQIIVNNSHKNIIMHKIIINMKWNILSIEMMIFRHGDRTPSKEEIYPKLSYNPIYDTLGYGQLTERGKIREFCLGTMLRKRYSTFLGRSHTYGSVYAYSTDIDRTKMSLQLVLAGIYPPTLTDSGYLELSPIPAYYEPLIVDNILCAENCPRYKQEYKKIKATPTIVSTVLENKKLFEYIGENTGIDMTVDPILSTYGLYIFLTTQESLNITLPEWATEEVQTKMKPIVELEYQIRSYNTLMKRLNGGHLVQEFIKNMNAKRNQTSPKVYVYSGHEINVAAFAKAHNFVEPEIPSFGSAIIVEKLRDSKGKHFVQLYLWTGVTQELKPYKLSKCDKKCPYEKYITIMEHVIPLEEDLNCSWNNVSLDQLHQYYSTTVDT</sequence>
<evidence type="ECO:0000313" key="10">
    <source>
        <dbReference type="Proteomes" id="UP001432146"/>
    </source>
</evidence>
<keyword evidence="6" id="KW-1015">Disulfide bond</keyword>
<comment type="similarity">
    <text evidence="2">Belongs to the histidine acid phosphatase family.</text>
</comment>
<feature type="chain" id="PRO_5043575787" description="acid phosphatase" evidence="8">
    <location>
        <begin position="24"/>
        <end position="407"/>
    </location>
</feature>
<dbReference type="EMBL" id="JAWNGG020000089">
    <property type="protein sequence ID" value="KAK9302833.1"/>
    <property type="molecule type" value="Genomic_DNA"/>
</dbReference>
<keyword evidence="7" id="KW-0325">Glycoprotein</keyword>
<evidence type="ECO:0000256" key="3">
    <source>
        <dbReference type="ARBA" id="ARBA00012646"/>
    </source>
</evidence>
<proteinExistence type="inferred from homology"/>
<dbReference type="Proteomes" id="UP001432146">
    <property type="component" value="Unassembled WGS sequence"/>
</dbReference>